<proteinExistence type="inferred from homology"/>
<keyword evidence="5 14" id="KW-0432">Leucine biosynthesis</keyword>
<dbReference type="EC" id="1.1.1.85" evidence="4 14"/>
<protein>
    <recommendedName>
        <fullName evidence="4 14">3-isopropylmalate dehydrogenase</fullName>
        <ecNumber evidence="4 14">1.1.1.85</ecNumber>
    </recommendedName>
</protein>
<keyword evidence="9 13" id="KW-0560">Oxidoreductase</keyword>
<keyword evidence="11" id="KW-0464">Manganese</keyword>
<evidence type="ECO:0000256" key="12">
    <source>
        <dbReference type="ARBA" id="ARBA00023304"/>
    </source>
</evidence>
<dbReference type="InterPro" id="IPR004429">
    <property type="entry name" value="Isopropylmalate_DH"/>
</dbReference>
<keyword evidence="12 14" id="KW-0100">Branched-chain amino acid biosynthesis</keyword>
<dbReference type="UniPathway" id="UPA00048">
    <property type="reaction ID" value="UER00072"/>
</dbReference>
<dbReference type="Pfam" id="PF00180">
    <property type="entry name" value="Iso_dh"/>
    <property type="match status" value="1"/>
</dbReference>
<comment type="similarity">
    <text evidence="2 13">Belongs to the isocitrate and isopropylmalate dehydrogenases family.</text>
</comment>
<evidence type="ECO:0000256" key="8">
    <source>
        <dbReference type="ARBA" id="ARBA00022842"/>
    </source>
</evidence>
<keyword evidence="8" id="KW-0460">Magnesium</keyword>
<dbReference type="Gene3D" id="3.40.718.10">
    <property type="entry name" value="Isopropylmalate Dehydrogenase"/>
    <property type="match status" value="1"/>
</dbReference>
<evidence type="ECO:0000256" key="3">
    <source>
        <dbReference type="ARBA" id="ARBA00011738"/>
    </source>
</evidence>
<dbReference type="GO" id="GO:0005829">
    <property type="term" value="C:cytosol"/>
    <property type="evidence" value="ECO:0007669"/>
    <property type="project" value="TreeGrafter"/>
</dbReference>
<evidence type="ECO:0000256" key="13">
    <source>
        <dbReference type="RuleBase" id="RU004443"/>
    </source>
</evidence>
<dbReference type="FunFam" id="3.40.718.10:FF:000006">
    <property type="entry name" value="3-isopropylmalate dehydrogenase"/>
    <property type="match status" value="1"/>
</dbReference>
<keyword evidence="7 14" id="KW-0479">Metal-binding</keyword>
<dbReference type="EMBL" id="CDMZ01001604">
    <property type="protein sequence ID" value="CEM35094.1"/>
    <property type="molecule type" value="Genomic_DNA"/>
</dbReference>
<comment type="catalytic activity">
    <reaction evidence="14">
        <text>(2R,3S)-3-isopropylmalate + NAD(+) = 4-methyl-2-oxopentanoate + CO2 + NADH</text>
        <dbReference type="Rhea" id="RHEA:32271"/>
        <dbReference type="ChEBI" id="CHEBI:16526"/>
        <dbReference type="ChEBI" id="CHEBI:17865"/>
        <dbReference type="ChEBI" id="CHEBI:35121"/>
        <dbReference type="ChEBI" id="CHEBI:57540"/>
        <dbReference type="ChEBI" id="CHEBI:57945"/>
        <dbReference type="EC" id="1.1.1.85"/>
    </reaction>
</comment>
<dbReference type="NCBIfam" id="TIGR00169">
    <property type="entry name" value="leuB"/>
    <property type="match status" value="1"/>
</dbReference>
<evidence type="ECO:0000259" key="15">
    <source>
        <dbReference type="SMART" id="SM01329"/>
    </source>
</evidence>
<dbReference type="GO" id="GO:0003862">
    <property type="term" value="F:3-isopropylmalate dehydrogenase activity"/>
    <property type="evidence" value="ECO:0007669"/>
    <property type="project" value="UniProtKB-EC"/>
</dbReference>
<dbReference type="GO" id="GO:0000287">
    <property type="term" value="F:magnesium ion binding"/>
    <property type="evidence" value="ECO:0007669"/>
    <property type="project" value="InterPro"/>
</dbReference>
<comment type="cofactor">
    <cofactor evidence="1">
        <name>Mn(2+)</name>
        <dbReference type="ChEBI" id="CHEBI:29035"/>
    </cofactor>
</comment>
<comment type="pathway">
    <text evidence="14">Amino-acid biosynthesis; L-leucine biosynthesis; L-leucine from 3-methyl-2-oxobutanoate: step 3/4.</text>
</comment>
<reference evidence="16" key="1">
    <citation type="submission" date="2014-11" db="EMBL/GenBank/DDBJ databases">
        <authorList>
            <person name="Otto D Thomas"/>
            <person name="Naeem Raeece"/>
        </authorList>
    </citation>
    <scope>NUCLEOTIDE SEQUENCE</scope>
</reference>
<name>A0A0G4GVV0_9ALVE</name>
<organism evidence="16">
    <name type="scientific">Chromera velia CCMP2878</name>
    <dbReference type="NCBI Taxonomy" id="1169474"/>
    <lineage>
        <taxon>Eukaryota</taxon>
        <taxon>Sar</taxon>
        <taxon>Alveolata</taxon>
        <taxon>Colpodellida</taxon>
        <taxon>Chromeraceae</taxon>
        <taxon>Chromera</taxon>
    </lineage>
</organism>
<dbReference type="PANTHER" id="PTHR42979">
    <property type="entry name" value="3-ISOPROPYLMALATE DEHYDROGENASE"/>
    <property type="match status" value="1"/>
</dbReference>
<evidence type="ECO:0000256" key="4">
    <source>
        <dbReference type="ARBA" id="ARBA00013101"/>
    </source>
</evidence>
<dbReference type="GO" id="GO:0051287">
    <property type="term" value="F:NAD binding"/>
    <property type="evidence" value="ECO:0007669"/>
    <property type="project" value="InterPro"/>
</dbReference>
<comment type="subunit">
    <text evidence="3 14">Homodimer.</text>
</comment>
<evidence type="ECO:0000256" key="14">
    <source>
        <dbReference type="RuleBase" id="RU004445"/>
    </source>
</evidence>
<dbReference type="SUPFAM" id="SSF53659">
    <property type="entry name" value="Isocitrate/Isopropylmalate dehydrogenase-like"/>
    <property type="match status" value="1"/>
</dbReference>
<sequence>MAEALKVLNAVGSKFGHSFAYAEAFAGGSAFDQYGCHLPQQTIQICKESDAILFGSVGGPVNAQSEPKWKDAEKNSLLGLRKTFNLSVNIRPCTIYPFLSHLSPLKPELIEKGVDILIIRELVGGIYFGVHKTEGDKATDILEYTVDQIKKPVEFAFKAARLRDNKRVTVVDKANVLDSSRLWRKVATEVHKDFRDVAVEFMYVDNAAMQLIQKPSDFSVVVTENMFGDILSDEASVLPGSLGLMPSASLGDSIHMYEPAGGSAPDIAGQGKANPLGQILSAAMLLRFSFNLESEARAVERAVEETLREGKRTGDLMRSTGEEKGVTLCSTSELGDSIAAKILKP</sequence>
<evidence type="ECO:0000256" key="9">
    <source>
        <dbReference type="ARBA" id="ARBA00023002"/>
    </source>
</evidence>
<comment type="cofactor">
    <cofactor evidence="14">
        <name>Mg(2+)</name>
        <dbReference type="ChEBI" id="CHEBI:18420"/>
    </cofactor>
    <cofactor evidence="14">
        <name>Mn(2+)</name>
        <dbReference type="ChEBI" id="CHEBI:29035"/>
    </cofactor>
    <text evidence="14">Binds 1 Mg(2+) or Mn(2+) ion per subunit.</text>
</comment>
<dbReference type="InterPro" id="IPR019818">
    <property type="entry name" value="IsoCit/isopropylmalate_DH_CS"/>
</dbReference>
<evidence type="ECO:0000256" key="7">
    <source>
        <dbReference type="ARBA" id="ARBA00022723"/>
    </source>
</evidence>
<dbReference type="SMART" id="SM01329">
    <property type="entry name" value="Iso_dh"/>
    <property type="match status" value="1"/>
</dbReference>
<evidence type="ECO:0000256" key="1">
    <source>
        <dbReference type="ARBA" id="ARBA00001936"/>
    </source>
</evidence>
<dbReference type="PROSITE" id="PS00470">
    <property type="entry name" value="IDH_IMDH"/>
    <property type="match status" value="1"/>
</dbReference>
<evidence type="ECO:0000256" key="5">
    <source>
        <dbReference type="ARBA" id="ARBA00022430"/>
    </source>
</evidence>
<keyword evidence="6" id="KW-0028">Amino-acid biosynthesis</keyword>
<keyword evidence="10 14" id="KW-0520">NAD</keyword>
<dbReference type="AlphaFoldDB" id="A0A0G4GVV0"/>
<evidence type="ECO:0000256" key="2">
    <source>
        <dbReference type="ARBA" id="ARBA00007769"/>
    </source>
</evidence>
<dbReference type="VEuPathDB" id="CryptoDB:Cvel_23608"/>
<evidence type="ECO:0000313" key="16">
    <source>
        <dbReference type="EMBL" id="CEM35094.1"/>
    </source>
</evidence>
<evidence type="ECO:0000256" key="10">
    <source>
        <dbReference type="ARBA" id="ARBA00023027"/>
    </source>
</evidence>
<evidence type="ECO:0000256" key="6">
    <source>
        <dbReference type="ARBA" id="ARBA00022605"/>
    </source>
</evidence>
<feature type="domain" description="Isopropylmalate dehydrogenase-like" evidence="15">
    <location>
        <begin position="1"/>
        <end position="338"/>
    </location>
</feature>
<dbReference type="PANTHER" id="PTHR42979:SF1">
    <property type="entry name" value="3-ISOPROPYLMALATE DEHYDROGENASE"/>
    <property type="match status" value="1"/>
</dbReference>
<comment type="function">
    <text evidence="14">Catalyzes the oxidation of 3-carboxy-2-hydroxy-4-methylpentanoate (3-isopropylmalate) to 3-carboxy-4-methyl-2-oxopentanoate. The product decarboxylates to 4-methyl-2 oxopentanoate.</text>
</comment>
<dbReference type="InterPro" id="IPR024084">
    <property type="entry name" value="IsoPropMal-DH-like_dom"/>
</dbReference>
<evidence type="ECO:0000256" key="11">
    <source>
        <dbReference type="ARBA" id="ARBA00023211"/>
    </source>
</evidence>
<gene>
    <name evidence="16" type="ORF">Cvel_23608</name>
</gene>
<dbReference type="GO" id="GO:0009098">
    <property type="term" value="P:L-leucine biosynthetic process"/>
    <property type="evidence" value="ECO:0007669"/>
    <property type="project" value="UniProtKB-UniPathway"/>
</dbReference>
<accession>A0A0G4GVV0</accession>